<organism evidence="1 2">
    <name type="scientific">Fusarium decemcellulare</name>
    <dbReference type="NCBI Taxonomy" id="57161"/>
    <lineage>
        <taxon>Eukaryota</taxon>
        <taxon>Fungi</taxon>
        <taxon>Dikarya</taxon>
        <taxon>Ascomycota</taxon>
        <taxon>Pezizomycotina</taxon>
        <taxon>Sordariomycetes</taxon>
        <taxon>Hypocreomycetidae</taxon>
        <taxon>Hypocreales</taxon>
        <taxon>Nectriaceae</taxon>
        <taxon>Fusarium</taxon>
        <taxon>Fusarium decemcellulare species complex</taxon>
    </lineage>
</organism>
<proteinExistence type="predicted"/>
<protein>
    <submittedName>
        <fullName evidence="1">Uncharacterized protein</fullName>
    </submittedName>
</protein>
<evidence type="ECO:0000313" key="2">
    <source>
        <dbReference type="Proteomes" id="UP001148629"/>
    </source>
</evidence>
<gene>
    <name evidence="1" type="ORF">NM208_g4553</name>
</gene>
<name>A0ACC1SKD8_9HYPO</name>
<comment type="caution">
    <text evidence="1">The sequence shown here is derived from an EMBL/GenBank/DDBJ whole genome shotgun (WGS) entry which is preliminary data.</text>
</comment>
<evidence type="ECO:0000313" key="1">
    <source>
        <dbReference type="EMBL" id="KAJ3541560.1"/>
    </source>
</evidence>
<accession>A0ACC1SKD8</accession>
<sequence length="130" mass="15096">MSFKETIERTATDWISDLESRSLDTVVSKWTDEIHYAVHPDKAGVYPMTREQFRTNERTAIIFQNLKSFKISVNEIYSDTEKRTVTMVCTSNGETEFGPYSTDCLFVLTTTEDGKKIVKLNEWIDTHTRQ</sequence>
<dbReference type="EMBL" id="JANRMS010000345">
    <property type="protein sequence ID" value="KAJ3541560.1"/>
    <property type="molecule type" value="Genomic_DNA"/>
</dbReference>
<keyword evidence="2" id="KW-1185">Reference proteome</keyword>
<dbReference type="Proteomes" id="UP001148629">
    <property type="component" value="Unassembled WGS sequence"/>
</dbReference>
<reference evidence="1" key="1">
    <citation type="submission" date="2022-08" db="EMBL/GenBank/DDBJ databases">
        <title>Genome Sequence of Fusarium decemcellulare.</title>
        <authorList>
            <person name="Buettner E."/>
        </authorList>
    </citation>
    <scope>NUCLEOTIDE SEQUENCE</scope>
    <source>
        <strain evidence="1">Babe19</strain>
    </source>
</reference>